<sequence length="121" mass="13860">MDIFALPDVFIRKLMRTMEIEDRMRLRLVCRAFEQLAADSHAGYFAVGGIYKPVGRNLAVNFGDTPFKRDAQSATELTQLRSRLFNGITFAKFELKVAEIKLQVPTDLFFQLIATHKIVHL</sequence>
<dbReference type="AlphaFoldDB" id="A0AAV5T909"/>
<evidence type="ECO:0000313" key="2">
    <source>
        <dbReference type="EMBL" id="GMS91417.1"/>
    </source>
</evidence>
<dbReference type="EMBL" id="BTSX01000003">
    <property type="protein sequence ID" value="GMS91417.1"/>
    <property type="molecule type" value="Genomic_DNA"/>
</dbReference>
<feature type="domain" description="F-box" evidence="1">
    <location>
        <begin position="1"/>
        <end position="47"/>
    </location>
</feature>
<comment type="caution">
    <text evidence="2">The sequence shown here is derived from an EMBL/GenBank/DDBJ whole genome shotgun (WGS) entry which is preliminary data.</text>
</comment>
<protein>
    <recommendedName>
        <fullName evidence="1">F-box domain-containing protein</fullName>
    </recommendedName>
</protein>
<dbReference type="Pfam" id="PF00646">
    <property type="entry name" value="F-box"/>
    <property type="match status" value="1"/>
</dbReference>
<organism evidence="2 3">
    <name type="scientific">Pristionchus entomophagus</name>
    <dbReference type="NCBI Taxonomy" id="358040"/>
    <lineage>
        <taxon>Eukaryota</taxon>
        <taxon>Metazoa</taxon>
        <taxon>Ecdysozoa</taxon>
        <taxon>Nematoda</taxon>
        <taxon>Chromadorea</taxon>
        <taxon>Rhabditida</taxon>
        <taxon>Rhabditina</taxon>
        <taxon>Diplogasteromorpha</taxon>
        <taxon>Diplogasteroidea</taxon>
        <taxon>Neodiplogasteridae</taxon>
        <taxon>Pristionchus</taxon>
    </lineage>
</organism>
<proteinExistence type="predicted"/>
<name>A0AAV5T909_9BILA</name>
<dbReference type="Proteomes" id="UP001432027">
    <property type="component" value="Unassembled WGS sequence"/>
</dbReference>
<gene>
    <name evidence="2" type="ORF">PENTCL1PPCAC_13592</name>
</gene>
<keyword evidence="3" id="KW-1185">Reference proteome</keyword>
<evidence type="ECO:0000259" key="1">
    <source>
        <dbReference type="PROSITE" id="PS50181"/>
    </source>
</evidence>
<dbReference type="PROSITE" id="PS50181">
    <property type="entry name" value="FBOX"/>
    <property type="match status" value="1"/>
</dbReference>
<feature type="non-terminal residue" evidence="2">
    <location>
        <position position="121"/>
    </location>
</feature>
<accession>A0AAV5T909</accession>
<evidence type="ECO:0000313" key="3">
    <source>
        <dbReference type="Proteomes" id="UP001432027"/>
    </source>
</evidence>
<reference evidence="2" key="1">
    <citation type="submission" date="2023-10" db="EMBL/GenBank/DDBJ databases">
        <title>Genome assembly of Pristionchus species.</title>
        <authorList>
            <person name="Yoshida K."/>
            <person name="Sommer R.J."/>
        </authorList>
    </citation>
    <scope>NUCLEOTIDE SEQUENCE</scope>
    <source>
        <strain evidence="2">RS0144</strain>
    </source>
</reference>
<dbReference type="InterPro" id="IPR001810">
    <property type="entry name" value="F-box_dom"/>
</dbReference>